<dbReference type="InterPro" id="IPR016181">
    <property type="entry name" value="Acyl_CoA_acyltransferase"/>
</dbReference>
<dbReference type="PROSITE" id="PS51186">
    <property type="entry name" value="GNAT"/>
    <property type="match status" value="1"/>
</dbReference>
<evidence type="ECO:0000313" key="3">
    <source>
        <dbReference type="Proteomes" id="UP000198806"/>
    </source>
</evidence>
<dbReference type="STRING" id="1527.SAMN04489757_10370"/>
<reference evidence="2 3" key="1">
    <citation type="submission" date="2016-10" db="EMBL/GenBank/DDBJ databases">
        <authorList>
            <person name="de Groot N.N."/>
        </authorList>
    </citation>
    <scope>NUCLEOTIDE SEQUENCE [LARGE SCALE GENOMIC DNA]</scope>
    <source>
        <strain evidence="2 3">DSM 1283</strain>
    </source>
</reference>
<accession>A0A1I5CHG3</accession>
<evidence type="ECO:0000259" key="1">
    <source>
        <dbReference type="PROSITE" id="PS51186"/>
    </source>
</evidence>
<keyword evidence="2" id="KW-0689">Ribosomal protein</keyword>
<feature type="domain" description="N-acetyltransferase" evidence="1">
    <location>
        <begin position="3"/>
        <end position="169"/>
    </location>
</feature>
<dbReference type="AlphaFoldDB" id="A0A1I5CHG3"/>
<keyword evidence="3" id="KW-1185">Reference proteome</keyword>
<dbReference type="InterPro" id="IPR000182">
    <property type="entry name" value="GNAT_dom"/>
</dbReference>
<gene>
    <name evidence="2" type="ORF">SAMN04489757_10370</name>
</gene>
<dbReference type="GO" id="GO:0016747">
    <property type="term" value="F:acyltransferase activity, transferring groups other than amino-acyl groups"/>
    <property type="evidence" value="ECO:0007669"/>
    <property type="project" value="InterPro"/>
</dbReference>
<proteinExistence type="predicted"/>
<keyword evidence="2" id="KW-0687">Ribonucleoprotein</keyword>
<dbReference type="EMBL" id="FOWD01000003">
    <property type="protein sequence ID" value="SFN86475.1"/>
    <property type="molecule type" value="Genomic_DNA"/>
</dbReference>
<protein>
    <submittedName>
        <fullName evidence="2">Ribosomal protein S18 acetylase RimI</fullName>
    </submittedName>
</protein>
<dbReference type="Proteomes" id="UP000198806">
    <property type="component" value="Unassembled WGS sequence"/>
</dbReference>
<dbReference type="OrthoDB" id="8750087at2"/>
<dbReference type="RefSeq" id="WP_091684191.1">
    <property type="nucleotide sequence ID" value="NZ_BAABFM010000006.1"/>
</dbReference>
<dbReference type="SUPFAM" id="SSF55729">
    <property type="entry name" value="Acyl-CoA N-acyltransferases (Nat)"/>
    <property type="match status" value="1"/>
</dbReference>
<organism evidence="2 3">
    <name type="scientific">Anaerocolumna aminovalerica</name>
    <dbReference type="NCBI Taxonomy" id="1527"/>
    <lineage>
        <taxon>Bacteria</taxon>
        <taxon>Bacillati</taxon>
        <taxon>Bacillota</taxon>
        <taxon>Clostridia</taxon>
        <taxon>Lachnospirales</taxon>
        <taxon>Lachnospiraceae</taxon>
        <taxon>Anaerocolumna</taxon>
    </lineage>
</organism>
<dbReference type="Gene3D" id="3.40.630.30">
    <property type="match status" value="1"/>
</dbReference>
<name>A0A1I5CHG3_9FIRM</name>
<dbReference type="GO" id="GO:0005840">
    <property type="term" value="C:ribosome"/>
    <property type="evidence" value="ECO:0007669"/>
    <property type="project" value="UniProtKB-KW"/>
</dbReference>
<evidence type="ECO:0000313" key="2">
    <source>
        <dbReference type="EMBL" id="SFN86475.1"/>
    </source>
</evidence>
<dbReference type="CDD" id="cd04301">
    <property type="entry name" value="NAT_SF"/>
    <property type="match status" value="1"/>
</dbReference>
<dbReference type="Pfam" id="PF00583">
    <property type="entry name" value="Acetyltransf_1"/>
    <property type="match status" value="1"/>
</dbReference>
<sequence length="169" mass="19706">MNIEIKKADYQDIGAITHLNKEASKYLEDPSWFCMDEPDFITRHIDREGFILKASDNQTLAGFLIVRFPNQSEDNLGGYLNLTKEQMIHAAHMKTVVISKDYQGKKLQLKLMEAAEEILKETPYQYFFATVHPDNQYSLNNFIRLNYSIITTVKKYGGLDRHILYKHQL</sequence>